<accession>A0ACB9YRL6</accession>
<evidence type="ECO:0000313" key="2">
    <source>
        <dbReference type="Proteomes" id="UP001497700"/>
    </source>
</evidence>
<protein>
    <submittedName>
        <fullName evidence="1">Uncharacterized protein</fullName>
    </submittedName>
</protein>
<evidence type="ECO:0000313" key="1">
    <source>
        <dbReference type="EMBL" id="KAI4861598.1"/>
    </source>
</evidence>
<organism evidence="1 2">
    <name type="scientific">Hypoxylon rubiginosum</name>
    <dbReference type="NCBI Taxonomy" id="110542"/>
    <lineage>
        <taxon>Eukaryota</taxon>
        <taxon>Fungi</taxon>
        <taxon>Dikarya</taxon>
        <taxon>Ascomycota</taxon>
        <taxon>Pezizomycotina</taxon>
        <taxon>Sordariomycetes</taxon>
        <taxon>Xylariomycetidae</taxon>
        <taxon>Xylariales</taxon>
        <taxon>Hypoxylaceae</taxon>
        <taxon>Hypoxylon</taxon>
    </lineage>
</organism>
<sequence>MKHLETITATLATLLLIRSVNGSPKEVRWSNKTLGPDGPWNAVTVTLGNGQDVTVYPGKMWESFFPGQGYCGNTTTDGRPCYAQEVGAIYNETAGTGHIPKVSLDAAADFTPNMVSAGSKGTWYNDKLFLGTDTSQWASDRINDFDMVLFSDTQFQYPNGNKFPVFAGCLSLGAAPGVVNQSFPVTAGQTAGAVNISLLAGTLFEENAIDSQTFGMHIGSTAPQQVHGSLWLGGYDRNRAVNDMLAIPIAEPYYVFSGAPLVDISINVVKGGSPFPWTSKGGLLASGNSSIGNRLDLAVDPCSPYLNLPKTTCDAIAAEIPVRYNEGLGLYLWNTDSPDYLRIVRSPSVLSFTFMDPDNNSRRVNISVPFAHLNLTLDQPLVDNPTPYFPCNAASDGNYALGRAFLQDAFFGANLKTAVYFMSQAPGPNVNGESITIMDNYCRTLETSNNDWVTSWDGYWTPLPGGSESESSAAAGPPPGTRTSTIAGAAVGGVAGVMLLAFVGFLARRYQRYGKGVSLCGLPLIRDKPAAYYGAQMADARSPKSPSEYWPQQPIPELPTNAGNTWQLPAGNADQTAEMETHHVVHEMPANYSVGNSRYQTYQAST</sequence>
<reference evidence="1 2" key="1">
    <citation type="journal article" date="2022" name="New Phytol.">
        <title>Ecological generalism drives hyperdiversity of secondary metabolite gene clusters in xylarialean endophytes.</title>
        <authorList>
            <person name="Franco M.E.E."/>
            <person name="Wisecaver J.H."/>
            <person name="Arnold A.E."/>
            <person name="Ju Y.M."/>
            <person name="Slot J.C."/>
            <person name="Ahrendt S."/>
            <person name="Moore L.P."/>
            <person name="Eastman K.E."/>
            <person name="Scott K."/>
            <person name="Konkel Z."/>
            <person name="Mondo S.J."/>
            <person name="Kuo A."/>
            <person name="Hayes R.D."/>
            <person name="Haridas S."/>
            <person name="Andreopoulos B."/>
            <person name="Riley R."/>
            <person name="LaButti K."/>
            <person name="Pangilinan J."/>
            <person name="Lipzen A."/>
            <person name="Amirebrahimi M."/>
            <person name="Yan J."/>
            <person name="Adam C."/>
            <person name="Keymanesh K."/>
            <person name="Ng V."/>
            <person name="Louie K."/>
            <person name="Northen T."/>
            <person name="Drula E."/>
            <person name="Henrissat B."/>
            <person name="Hsieh H.M."/>
            <person name="Youens-Clark K."/>
            <person name="Lutzoni F."/>
            <person name="Miadlikowska J."/>
            <person name="Eastwood D.C."/>
            <person name="Hamelin R.C."/>
            <person name="Grigoriev I.V."/>
            <person name="U'Ren J.M."/>
        </authorList>
    </citation>
    <scope>NUCLEOTIDE SEQUENCE [LARGE SCALE GENOMIC DNA]</scope>
    <source>
        <strain evidence="1 2">CBS 119005</strain>
    </source>
</reference>
<dbReference type="EMBL" id="MU393547">
    <property type="protein sequence ID" value="KAI4861598.1"/>
    <property type="molecule type" value="Genomic_DNA"/>
</dbReference>
<comment type="caution">
    <text evidence="1">The sequence shown here is derived from an EMBL/GenBank/DDBJ whole genome shotgun (WGS) entry which is preliminary data.</text>
</comment>
<proteinExistence type="predicted"/>
<gene>
    <name evidence="1" type="ORF">F4820DRAFT_55945</name>
</gene>
<dbReference type="Proteomes" id="UP001497700">
    <property type="component" value="Unassembled WGS sequence"/>
</dbReference>
<keyword evidence="2" id="KW-1185">Reference proteome</keyword>
<name>A0ACB9YRL6_9PEZI</name>